<dbReference type="InterPro" id="IPR023213">
    <property type="entry name" value="CAT-like_dom_sf"/>
</dbReference>
<organism evidence="2 3">
    <name type="scientific">Rhizobium paknamense</name>
    <dbReference type="NCBI Taxonomy" id="1206817"/>
    <lineage>
        <taxon>Bacteria</taxon>
        <taxon>Pseudomonadati</taxon>
        <taxon>Pseudomonadota</taxon>
        <taxon>Alphaproteobacteria</taxon>
        <taxon>Hyphomicrobiales</taxon>
        <taxon>Rhizobiaceae</taxon>
        <taxon>Rhizobium/Agrobacterium group</taxon>
        <taxon>Rhizobium</taxon>
    </lineage>
</organism>
<dbReference type="PANTHER" id="PTHR45527">
    <property type="entry name" value="NONRIBOSOMAL PEPTIDE SYNTHETASE"/>
    <property type="match status" value="1"/>
</dbReference>
<keyword evidence="3" id="KW-1185">Reference proteome</keyword>
<dbReference type="RefSeq" id="WP_307159883.1">
    <property type="nucleotide sequence ID" value="NZ_JAUSWH010000018.1"/>
</dbReference>
<dbReference type="EMBL" id="JAUSWH010000018">
    <property type="protein sequence ID" value="MDQ0457781.1"/>
    <property type="molecule type" value="Genomic_DNA"/>
</dbReference>
<evidence type="ECO:0000259" key="1">
    <source>
        <dbReference type="Pfam" id="PF00668"/>
    </source>
</evidence>
<dbReference type="SUPFAM" id="SSF52777">
    <property type="entry name" value="CoA-dependent acyltransferases"/>
    <property type="match status" value="2"/>
</dbReference>
<evidence type="ECO:0000313" key="2">
    <source>
        <dbReference type="EMBL" id="MDQ0457781.1"/>
    </source>
</evidence>
<evidence type="ECO:0000313" key="3">
    <source>
        <dbReference type="Proteomes" id="UP001235269"/>
    </source>
</evidence>
<dbReference type="InterPro" id="IPR001242">
    <property type="entry name" value="Condensation_dom"/>
</dbReference>
<proteinExistence type="predicted"/>
<accession>A0ABU0IHX5</accession>
<name>A0ABU0IHX5_9HYPH</name>
<protein>
    <recommendedName>
        <fullName evidence="1">Condensation domain-containing protein</fullName>
    </recommendedName>
</protein>
<dbReference type="Gene3D" id="3.30.559.10">
    <property type="entry name" value="Chloramphenicol acetyltransferase-like domain"/>
    <property type="match status" value="1"/>
</dbReference>
<comment type="caution">
    <text evidence="2">The sequence shown here is derived from an EMBL/GenBank/DDBJ whole genome shotgun (WGS) entry which is preliminary data.</text>
</comment>
<feature type="domain" description="Condensation" evidence="1">
    <location>
        <begin position="38"/>
        <end position="450"/>
    </location>
</feature>
<reference evidence="2 3" key="1">
    <citation type="submission" date="2023-07" db="EMBL/GenBank/DDBJ databases">
        <title>Genomic Encyclopedia of Type Strains, Phase IV (KMG-IV): sequencing the most valuable type-strain genomes for metagenomic binning, comparative biology and taxonomic classification.</title>
        <authorList>
            <person name="Goeker M."/>
        </authorList>
    </citation>
    <scope>NUCLEOTIDE SEQUENCE [LARGE SCALE GENOMIC DNA]</scope>
    <source>
        <strain evidence="2 3">DSM 100301</strain>
    </source>
</reference>
<dbReference type="Gene3D" id="3.30.559.30">
    <property type="entry name" value="Nonribosomal peptide synthetase, condensation domain"/>
    <property type="match status" value="1"/>
</dbReference>
<dbReference type="PANTHER" id="PTHR45527:SF1">
    <property type="entry name" value="FATTY ACID SYNTHASE"/>
    <property type="match status" value="1"/>
</dbReference>
<gene>
    <name evidence="2" type="ORF">QO005_004139</name>
</gene>
<dbReference type="Proteomes" id="UP001235269">
    <property type="component" value="Unassembled WGS sequence"/>
</dbReference>
<dbReference type="Pfam" id="PF00668">
    <property type="entry name" value="Condensation"/>
    <property type="match status" value="1"/>
</dbReference>
<sequence>MKVADRHALLKQRLASAGLESAATAPTLPRRREPGRAGLSFAQSHAWRYQLAHPKSVSNNLGLMLTFTGAVKEEELAKAFARIVARHEIFRTTYHQDADGTAYQTIHPSLDFPCRIATGTLEEAKAEAEADLARPFDLSKDCPLRLHIVRIAADQVVLTMIFQHILWDGATFPLLSRELEAAYGGQPLTEPALQYADFAEWEQSRLAEIESRELAYWKNRLAAPLPQRTLLAGRSLDRGLTEKAGRLDHRLASSQALMALAARHRVTPFIAFMACWARVLGAEQQDEVTIGTTVLTRDAPGTDGLIGNFANHIVLRLPSGRESSSGQAIAATSAEFDNGFSHRHLPYERLADLLTGQDPAEATKLFDSLVVFIPSGTEGPSLPGCSTRWQRLHNGATQFPLVPLGLEIFVRGRGENATLDVEATYAHDLFRQEEVTGLLARLDATIHDAFREVW</sequence>